<dbReference type="PANTHER" id="PTHR12673:SF241">
    <property type="entry name" value="DH DOMAIN-CONTAINING PROTEIN"/>
    <property type="match status" value="1"/>
</dbReference>
<dbReference type="SUPFAM" id="SSF50729">
    <property type="entry name" value="PH domain-like"/>
    <property type="match status" value="2"/>
</dbReference>
<evidence type="ECO:0000256" key="8">
    <source>
        <dbReference type="PROSITE-ProRule" id="PRU00091"/>
    </source>
</evidence>
<dbReference type="Gene3D" id="2.30.29.30">
    <property type="entry name" value="Pleckstrin-homology domain (PH domain)/Phosphotyrosine-binding domain (PTB)"/>
    <property type="match status" value="2"/>
</dbReference>
<dbReference type="InterPro" id="IPR001849">
    <property type="entry name" value="PH_domain"/>
</dbReference>
<evidence type="ECO:0000256" key="5">
    <source>
        <dbReference type="ARBA" id="ARBA00022771"/>
    </source>
</evidence>
<dbReference type="InterPro" id="IPR055251">
    <property type="entry name" value="SOS1_NGEF_PH"/>
</dbReference>
<organism evidence="13 14">
    <name type="scientific">Sinanodonta woodiana</name>
    <name type="common">Chinese pond mussel</name>
    <name type="synonym">Anodonta woodiana</name>
    <dbReference type="NCBI Taxonomy" id="1069815"/>
    <lineage>
        <taxon>Eukaryota</taxon>
        <taxon>Metazoa</taxon>
        <taxon>Spiralia</taxon>
        <taxon>Lophotrochozoa</taxon>
        <taxon>Mollusca</taxon>
        <taxon>Bivalvia</taxon>
        <taxon>Autobranchia</taxon>
        <taxon>Heteroconchia</taxon>
        <taxon>Palaeoheterodonta</taxon>
        <taxon>Unionida</taxon>
        <taxon>Unionoidea</taxon>
        <taxon>Unionidae</taxon>
        <taxon>Unioninae</taxon>
        <taxon>Sinanodonta</taxon>
    </lineage>
</organism>
<dbReference type="Gene3D" id="3.30.40.10">
    <property type="entry name" value="Zinc/RING finger domain, C3HC4 (zinc finger)"/>
    <property type="match status" value="1"/>
</dbReference>
<dbReference type="PROSITE" id="PS50003">
    <property type="entry name" value="PH_DOMAIN"/>
    <property type="match status" value="2"/>
</dbReference>
<feature type="domain" description="FYVE-type" evidence="12">
    <location>
        <begin position="670"/>
        <end position="729"/>
    </location>
</feature>
<reference evidence="13 14" key="1">
    <citation type="submission" date="2024-11" db="EMBL/GenBank/DDBJ databases">
        <title>Chromosome-level genome assembly of the freshwater bivalve Anodonta woodiana.</title>
        <authorList>
            <person name="Chen X."/>
        </authorList>
    </citation>
    <scope>NUCLEOTIDE SEQUENCE [LARGE SCALE GENOMIC DNA]</scope>
    <source>
        <strain evidence="13">MN2024</strain>
        <tissue evidence="13">Gills</tissue>
    </source>
</reference>
<dbReference type="CDD" id="cd00160">
    <property type="entry name" value="RhoGEF"/>
    <property type="match status" value="1"/>
</dbReference>
<keyword evidence="4" id="KW-0479">Metal-binding</keyword>
<evidence type="ECO:0000259" key="11">
    <source>
        <dbReference type="PROSITE" id="PS50010"/>
    </source>
</evidence>
<evidence type="ECO:0000259" key="10">
    <source>
        <dbReference type="PROSITE" id="PS50003"/>
    </source>
</evidence>
<dbReference type="InterPro" id="IPR013083">
    <property type="entry name" value="Znf_RING/FYVE/PHD"/>
</dbReference>
<evidence type="ECO:0000256" key="4">
    <source>
        <dbReference type="ARBA" id="ARBA00022723"/>
    </source>
</evidence>
<dbReference type="SMART" id="SM00233">
    <property type="entry name" value="PH"/>
    <property type="match status" value="2"/>
</dbReference>
<feature type="compositionally biased region" description="Low complexity" evidence="9">
    <location>
        <begin position="869"/>
        <end position="883"/>
    </location>
</feature>
<keyword evidence="5 8" id="KW-0863">Zinc-finger</keyword>
<keyword evidence="2" id="KW-0963">Cytoplasm</keyword>
<dbReference type="GO" id="GO:0008270">
    <property type="term" value="F:zinc ion binding"/>
    <property type="evidence" value="ECO:0007669"/>
    <property type="project" value="UniProtKB-KW"/>
</dbReference>
<dbReference type="SMART" id="SM00325">
    <property type="entry name" value="RhoGEF"/>
    <property type="match status" value="1"/>
</dbReference>
<dbReference type="Proteomes" id="UP001634394">
    <property type="component" value="Unassembled WGS sequence"/>
</dbReference>
<dbReference type="Gene3D" id="1.20.900.10">
    <property type="entry name" value="Dbl homology (DH) domain"/>
    <property type="match status" value="1"/>
</dbReference>
<dbReference type="GO" id="GO:0005085">
    <property type="term" value="F:guanyl-nucleotide exchange factor activity"/>
    <property type="evidence" value="ECO:0007669"/>
    <property type="project" value="UniProtKB-KW"/>
</dbReference>
<evidence type="ECO:0000256" key="6">
    <source>
        <dbReference type="ARBA" id="ARBA00022833"/>
    </source>
</evidence>
<evidence type="ECO:0000256" key="9">
    <source>
        <dbReference type="SAM" id="MobiDB-lite"/>
    </source>
</evidence>
<dbReference type="Pfam" id="PF00621">
    <property type="entry name" value="RhoGEF"/>
    <property type="match status" value="1"/>
</dbReference>
<dbReference type="EMBL" id="JBJQND010000015">
    <property type="protein sequence ID" value="KAL3851928.1"/>
    <property type="molecule type" value="Genomic_DNA"/>
</dbReference>
<keyword evidence="14" id="KW-1185">Reference proteome</keyword>
<accession>A0ABD3UUS3</accession>
<evidence type="ECO:0008006" key="15">
    <source>
        <dbReference type="Google" id="ProtNLM"/>
    </source>
</evidence>
<feature type="region of interest" description="Disordered" evidence="9">
    <location>
        <begin position="103"/>
        <end position="123"/>
    </location>
</feature>
<dbReference type="AlphaFoldDB" id="A0ABD3UUS3"/>
<evidence type="ECO:0000256" key="7">
    <source>
        <dbReference type="ARBA" id="ARBA00023212"/>
    </source>
</evidence>
<gene>
    <name evidence="13" type="ORF">ACJMK2_015623</name>
</gene>
<feature type="compositionally biased region" description="Low complexity" evidence="9">
    <location>
        <begin position="106"/>
        <end position="115"/>
    </location>
</feature>
<evidence type="ECO:0000313" key="14">
    <source>
        <dbReference type="Proteomes" id="UP001634394"/>
    </source>
</evidence>
<feature type="region of interest" description="Disordered" evidence="9">
    <location>
        <begin position="1"/>
        <end position="20"/>
    </location>
</feature>
<dbReference type="PROSITE" id="PS50010">
    <property type="entry name" value="DH_2"/>
    <property type="match status" value="1"/>
</dbReference>
<protein>
    <recommendedName>
        <fullName evidence="15">FYVE, RhoGEF and PH domain-containing protein 4</fullName>
    </recommendedName>
</protein>
<dbReference type="InterPro" id="IPR017455">
    <property type="entry name" value="Znf_FYVE-rel"/>
</dbReference>
<dbReference type="GO" id="GO:0005856">
    <property type="term" value="C:cytoskeleton"/>
    <property type="evidence" value="ECO:0007669"/>
    <property type="project" value="UniProtKB-SubCell"/>
</dbReference>
<feature type="domain" description="DH" evidence="11">
    <location>
        <begin position="314"/>
        <end position="502"/>
    </location>
</feature>
<dbReference type="Pfam" id="PF22697">
    <property type="entry name" value="SOS1_NGEF_PH"/>
    <property type="match status" value="1"/>
</dbReference>
<proteinExistence type="predicted"/>
<dbReference type="SUPFAM" id="SSF48065">
    <property type="entry name" value="DBL homology domain (DH-domain)"/>
    <property type="match status" value="1"/>
</dbReference>
<dbReference type="InterPro" id="IPR035899">
    <property type="entry name" value="DBL_dom_sf"/>
</dbReference>
<name>A0ABD3UUS3_SINWO</name>
<dbReference type="InterPro" id="IPR000306">
    <property type="entry name" value="Znf_FYVE"/>
</dbReference>
<evidence type="ECO:0000256" key="3">
    <source>
        <dbReference type="ARBA" id="ARBA00022658"/>
    </source>
</evidence>
<keyword evidence="3" id="KW-0344">Guanine-nucleotide releasing factor</keyword>
<dbReference type="Pfam" id="PF01363">
    <property type="entry name" value="FYVE"/>
    <property type="match status" value="1"/>
</dbReference>
<dbReference type="SMART" id="SM00064">
    <property type="entry name" value="FYVE"/>
    <property type="match status" value="1"/>
</dbReference>
<evidence type="ECO:0000256" key="2">
    <source>
        <dbReference type="ARBA" id="ARBA00022490"/>
    </source>
</evidence>
<dbReference type="PANTHER" id="PTHR12673">
    <property type="entry name" value="FACIOGENITAL DYSPLASIA PROTEIN"/>
    <property type="match status" value="1"/>
</dbReference>
<dbReference type="InterPro" id="IPR011993">
    <property type="entry name" value="PH-like_dom_sf"/>
</dbReference>
<evidence type="ECO:0000256" key="1">
    <source>
        <dbReference type="ARBA" id="ARBA00004245"/>
    </source>
</evidence>
<dbReference type="InterPro" id="IPR051092">
    <property type="entry name" value="FYVE_RhoGEF_PH"/>
</dbReference>
<evidence type="ECO:0000313" key="13">
    <source>
        <dbReference type="EMBL" id="KAL3851928.1"/>
    </source>
</evidence>
<comment type="subcellular location">
    <subcellularLocation>
        <location evidence="1">Cytoplasm</location>
        <location evidence="1">Cytoskeleton</location>
    </subcellularLocation>
</comment>
<dbReference type="InterPro" id="IPR000219">
    <property type="entry name" value="DH_dom"/>
</dbReference>
<sequence length="883" mass="100018">MVKKDKISKTPCRQPPKSEWTSDNLRKFYSTFGRDENFSATVMEKGYVRTLVEKINHHGLPSDLSEETITQNGSCSRQEDSSDSSLQESHSCGEIDCRERDRKLSESVSSREGSSCKQSDTETGDKCLVNSENIMGAESLPINSNGADHSLPPNVEVTNTVSSAAPCSHCPALCTCSRTIVAASLSSSFSSPILKGSPTSKVKGQHLWHRDQSIALSQQSIVNSLTSSAMESCAINENEGSCKIGGKVSKSDPCGSEFLDHISVLPLSPEELFEQNWSRSEINFDDFSDDGEICDKAFKKGPKEEEEEEEPKCKLFKIAEELLKTERSYVSRLHLLDQVFHFKITVENKNASFMPEEVITQMFSNVKSIYKFHNDFLLPQLTERMFNWSKEAKIGDLMKRFAPFLKMYTEYVKNFDHAMELINQWLVKSPRFATLIQDIQQLPECGHLTLQHHMLEPVQRVPRYELLLKDYLKRLPEDASDRTDAEAALKLVTEAASHSNTVMKKIEKFHKVMSIYQALGGGIDLISPTRELIKEGRIIKISARSGEKQDRYLFLFNDLLLVCSEQILGSYKLRARMSVDGMEVRNTIDENHSISKSFIVKSVEKSVEFLDENSKSGEQEWETVIHKVISDYKSKSLSRVNSNPIDPEVLDNEQDKIGILGKKAPQWIKDDAVTMCMVCTQQFTALKRRHHCRACGKVVCGKCSPRKIKLEYDNSQLNKVCTKCYDLLSKDNTRDQLSEEDSKKKGILQKAACEPSIIAGYLNVLDKGRNWSRRWIALRSDFVMYLYKAHQDVVAMTALPLPGYNSLLVDETEKIDKTNVFKLCHKNLDTFYFQADTETKVKQWVKVLEKMVLLQLPNEEEMTETNRLSSASTSSTTSTNSDC</sequence>
<keyword evidence="7" id="KW-0206">Cytoskeleton</keyword>
<feature type="domain" description="PH" evidence="10">
    <location>
        <begin position="531"/>
        <end position="630"/>
    </location>
</feature>
<feature type="domain" description="PH" evidence="10">
    <location>
        <begin position="755"/>
        <end position="853"/>
    </location>
</feature>
<keyword evidence="6" id="KW-0862">Zinc</keyword>
<evidence type="ECO:0000259" key="12">
    <source>
        <dbReference type="PROSITE" id="PS50178"/>
    </source>
</evidence>
<dbReference type="PROSITE" id="PS50178">
    <property type="entry name" value="ZF_FYVE"/>
    <property type="match status" value="1"/>
</dbReference>
<comment type="caution">
    <text evidence="13">The sequence shown here is derived from an EMBL/GenBank/DDBJ whole genome shotgun (WGS) entry which is preliminary data.</text>
</comment>
<dbReference type="Pfam" id="PF00169">
    <property type="entry name" value="PH"/>
    <property type="match status" value="1"/>
</dbReference>
<feature type="region of interest" description="Disordered" evidence="9">
    <location>
        <begin position="863"/>
        <end position="883"/>
    </location>
</feature>
<feature type="region of interest" description="Disordered" evidence="9">
    <location>
        <begin position="62"/>
        <end position="90"/>
    </location>
</feature>